<keyword evidence="2" id="KW-0963">Cytoplasm</keyword>
<feature type="compositionally biased region" description="Acidic residues" evidence="5">
    <location>
        <begin position="664"/>
        <end position="681"/>
    </location>
</feature>
<feature type="compositionally biased region" description="Basic and acidic residues" evidence="5">
    <location>
        <begin position="1073"/>
        <end position="1098"/>
    </location>
</feature>
<evidence type="ECO:0000256" key="3">
    <source>
        <dbReference type="ARBA" id="ARBA00023212"/>
    </source>
</evidence>
<evidence type="ECO:0000256" key="1">
    <source>
        <dbReference type="ARBA" id="ARBA00004245"/>
    </source>
</evidence>
<evidence type="ECO:0000256" key="5">
    <source>
        <dbReference type="SAM" id="MobiDB-lite"/>
    </source>
</evidence>
<comment type="subcellular location">
    <subcellularLocation>
        <location evidence="1">Cytoplasm</location>
        <location evidence="1">Cytoskeleton</location>
    </subcellularLocation>
</comment>
<dbReference type="Proteomes" id="UP000241890">
    <property type="component" value="Unassembled WGS sequence"/>
</dbReference>
<dbReference type="SUPFAM" id="SSF52047">
    <property type="entry name" value="RNI-like"/>
    <property type="match status" value="1"/>
</dbReference>
<feature type="region of interest" description="Disordered" evidence="5">
    <location>
        <begin position="561"/>
        <end position="611"/>
    </location>
</feature>
<proteinExistence type="predicted"/>
<organism evidence="6 7">
    <name type="scientific">Hondaea fermentalgiana</name>
    <dbReference type="NCBI Taxonomy" id="2315210"/>
    <lineage>
        <taxon>Eukaryota</taxon>
        <taxon>Sar</taxon>
        <taxon>Stramenopiles</taxon>
        <taxon>Bigyra</taxon>
        <taxon>Labyrinthulomycetes</taxon>
        <taxon>Thraustochytrida</taxon>
        <taxon>Thraustochytriidae</taxon>
        <taxon>Hondaea</taxon>
    </lineage>
</organism>
<feature type="region of interest" description="Disordered" evidence="5">
    <location>
        <begin position="716"/>
        <end position="765"/>
    </location>
</feature>
<comment type="caution">
    <text evidence="6">The sequence shown here is derived from an EMBL/GenBank/DDBJ whole genome shotgun (WGS) entry which is preliminary data.</text>
</comment>
<feature type="compositionally biased region" description="Basic and acidic residues" evidence="5">
    <location>
        <begin position="688"/>
        <end position="700"/>
    </location>
</feature>
<evidence type="ECO:0000256" key="4">
    <source>
        <dbReference type="SAM" id="Coils"/>
    </source>
</evidence>
<name>A0A2R5GHY9_9STRA</name>
<evidence type="ECO:0000313" key="7">
    <source>
        <dbReference type="Proteomes" id="UP000241890"/>
    </source>
</evidence>
<keyword evidence="4" id="KW-0175">Coiled coil</keyword>
<feature type="coiled-coil region" evidence="4">
    <location>
        <begin position="221"/>
        <end position="248"/>
    </location>
</feature>
<feature type="coiled-coil region" evidence="4">
    <location>
        <begin position="477"/>
        <end position="518"/>
    </location>
</feature>
<dbReference type="AlphaFoldDB" id="A0A2R5GHY9"/>
<sequence length="1112" mass="124405">MRALEDLKLDSTALAETESGASDTSGLYVLTTQLTQSAPTSRLRKLNLANNNIDCEGAKMVSRVIHSLRTLEVVELEGNNISASGAKALAKSLVKSQTLQQLDISRNNVRDRGAAQFAKALAVGVSIHTLRLADNFIFDEGACKLADALCKGKTDLRVLDLANNQTGLQTKRAFTDLIASQCCAVADLRLGPSSAPSVADSPPKDEDVNSAAFEEWTLDRILDELEKRATLQRQLASAQEKFSRAQQHLTQTQVFWEAHGKHDEAAASPSEEKLAKAKELLRILEHENETLQSQIASAEAATAAMKNEASSLLRRQREAEIERQGLESAVQSANLQVEAHARRKRVLEAELDVKTREHEASMELVLRMNKQVASVEKEVRDLEQVSRTAEQREAALKLETDVLKGEVTSIQESTASLRAKLEVLEAEHEQCQKSVATVQAKCSEQAASVKDFEFKRTNAQRDLNDANSIHEALLQDVAQASKAYDRLCAQREDLRTEYDKLLARKQSVTEERDALLEKHSELCHRNDSLQAQVNAVREKHDAEMTIILADAREREKYMRLQDQEKADDSMDEESVSPGGSASDPEFVQDEPCMPTSLAPASSTPCDTDAQHIAPHLPMWSDSHTEARVNTFEETPADSEEVQGNANGEMQGIYDDGNEVQSNFSDDDDGDNGHSDDDDEEAAVQSVYDERIQINYEKEEIQSSTVDKTQYEDHINKMSSTSNSKPLDDTPSEVDSLSPSPTPQLPARPPRLDTLRRASGSDDAAARRASLKVGASVLKRGSRWSMKRGFFFWVSEDDKKLCFTRGNRKSAHAESIPLWTFERIYSLVDARSSWQGTLRLLGSKGDTDAARSIRLDNVDRRDSIELQFANEITARTWCQTLNEMLDQLNTERRARLEEARMSQAEAENELHVEANSLSTEQHLDRMVSVDASVARESMYDIATTQRAFDESEEAESNSEVNTGLSLDLENPSLCPPHVLENLRDDITDILDEASEAAETITFRAVRERTRSRWPAADFESVAWRAWFRETITQILEEDEEDEDLDDDEEDEDDEMEEGDKREGEVEEEEEEEKEKEKGSPHPSRDEKAGVQDLNRKETLAADIYNFESNDIEL</sequence>
<feature type="coiled-coil region" evidence="4">
    <location>
        <begin position="877"/>
        <end position="908"/>
    </location>
</feature>
<dbReference type="SMART" id="SM00368">
    <property type="entry name" value="LRR_RI"/>
    <property type="match status" value="5"/>
</dbReference>
<dbReference type="Gene3D" id="3.80.10.10">
    <property type="entry name" value="Ribonuclease Inhibitor"/>
    <property type="match status" value="1"/>
</dbReference>
<feature type="region of interest" description="Disordered" evidence="5">
    <location>
        <begin position="1033"/>
        <end position="1112"/>
    </location>
</feature>
<accession>A0A2R5GHY9</accession>
<feature type="region of interest" description="Disordered" evidence="5">
    <location>
        <begin position="633"/>
        <end position="683"/>
    </location>
</feature>
<feature type="region of interest" description="Disordered" evidence="5">
    <location>
        <begin position="945"/>
        <end position="967"/>
    </location>
</feature>
<dbReference type="Pfam" id="PF13516">
    <property type="entry name" value="LRR_6"/>
    <property type="match status" value="3"/>
</dbReference>
<feature type="coiled-coil region" evidence="4">
    <location>
        <begin position="274"/>
        <end position="441"/>
    </location>
</feature>
<feature type="region of interest" description="Disordered" evidence="5">
    <location>
        <begin position="688"/>
        <end position="707"/>
    </location>
</feature>
<feature type="compositionally biased region" description="Pro residues" evidence="5">
    <location>
        <begin position="739"/>
        <end position="748"/>
    </location>
</feature>
<dbReference type="EMBL" id="BEYU01000040">
    <property type="protein sequence ID" value="GBG28273.1"/>
    <property type="molecule type" value="Genomic_DNA"/>
</dbReference>
<feature type="compositionally biased region" description="Basic and acidic residues" evidence="5">
    <location>
        <begin position="749"/>
        <end position="765"/>
    </location>
</feature>
<evidence type="ECO:0000313" key="6">
    <source>
        <dbReference type="EMBL" id="GBG28273.1"/>
    </source>
</evidence>
<dbReference type="GO" id="GO:0005856">
    <property type="term" value="C:cytoskeleton"/>
    <property type="evidence" value="ECO:0007669"/>
    <property type="project" value="UniProtKB-SubCell"/>
</dbReference>
<dbReference type="InterPro" id="IPR001611">
    <property type="entry name" value="Leu-rich_rpt"/>
</dbReference>
<keyword evidence="7" id="KW-1185">Reference proteome</keyword>
<dbReference type="PANTHER" id="PTHR24107:SF2">
    <property type="entry name" value="NLR FAMILY CARD DOMAIN CONTAINING 3"/>
    <property type="match status" value="1"/>
</dbReference>
<dbReference type="OrthoDB" id="184583at2759"/>
<dbReference type="InterPro" id="IPR032675">
    <property type="entry name" value="LRR_dom_sf"/>
</dbReference>
<gene>
    <name evidence="6" type="ORF">FCC1311_044962</name>
</gene>
<dbReference type="PANTHER" id="PTHR24107">
    <property type="entry name" value="YNEIN REGULATORY COMPLEX SUBUNIT 5"/>
    <property type="match status" value="1"/>
</dbReference>
<evidence type="ECO:0000256" key="2">
    <source>
        <dbReference type="ARBA" id="ARBA00022490"/>
    </source>
</evidence>
<dbReference type="InParanoid" id="A0A2R5GHY9"/>
<protein>
    <submittedName>
        <fullName evidence="6">Nucleotide-binding oligomerization domain-containing protein 2</fullName>
    </submittedName>
</protein>
<dbReference type="InterPro" id="IPR052410">
    <property type="entry name" value="DRC5"/>
</dbReference>
<reference evidence="6 7" key="1">
    <citation type="submission" date="2017-12" db="EMBL/GenBank/DDBJ databases">
        <title>Sequencing, de novo assembly and annotation of complete genome of a new Thraustochytrid species, strain FCC1311.</title>
        <authorList>
            <person name="Sedici K."/>
            <person name="Godart F."/>
            <person name="Aiese Cigliano R."/>
            <person name="Sanseverino W."/>
            <person name="Barakat M."/>
            <person name="Ortet P."/>
            <person name="Marechal E."/>
            <person name="Cagnac O."/>
            <person name="Amato A."/>
        </authorList>
    </citation>
    <scope>NUCLEOTIDE SEQUENCE [LARGE SCALE GENOMIC DNA]</scope>
</reference>
<feature type="compositionally biased region" description="Acidic residues" evidence="5">
    <location>
        <begin position="1034"/>
        <end position="1056"/>
    </location>
</feature>
<feature type="compositionally biased region" description="Acidic residues" evidence="5">
    <location>
        <begin position="1063"/>
        <end position="1072"/>
    </location>
</feature>
<keyword evidence="3" id="KW-0206">Cytoskeleton</keyword>